<name>A0A6A6ZIA2_9PLEO</name>
<evidence type="ECO:0000313" key="4">
    <source>
        <dbReference type="Proteomes" id="UP000799424"/>
    </source>
</evidence>
<keyword evidence="1" id="KW-0812">Transmembrane</keyword>
<keyword evidence="1" id="KW-1133">Transmembrane helix</keyword>
<protein>
    <recommendedName>
        <fullName evidence="2">CorA-like transporter domain-containing protein</fullName>
    </recommendedName>
</protein>
<feature type="domain" description="CorA-like transporter" evidence="2">
    <location>
        <begin position="23"/>
        <end position="110"/>
    </location>
</feature>
<dbReference type="EMBL" id="MU006239">
    <property type="protein sequence ID" value="KAF2820862.1"/>
    <property type="molecule type" value="Genomic_DNA"/>
</dbReference>
<organism evidence="3 4">
    <name type="scientific">Ophiobolus disseminans</name>
    <dbReference type="NCBI Taxonomy" id="1469910"/>
    <lineage>
        <taxon>Eukaryota</taxon>
        <taxon>Fungi</taxon>
        <taxon>Dikarya</taxon>
        <taxon>Ascomycota</taxon>
        <taxon>Pezizomycotina</taxon>
        <taxon>Dothideomycetes</taxon>
        <taxon>Pleosporomycetidae</taxon>
        <taxon>Pleosporales</taxon>
        <taxon>Pleosporineae</taxon>
        <taxon>Phaeosphaeriaceae</taxon>
        <taxon>Ophiobolus</taxon>
    </lineage>
</organism>
<dbReference type="Gene3D" id="1.20.58.340">
    <property type="entry name" value="Magnesium transport protein CorA, transmembrane region"/>
    <property type="match status" value="1"/>
</dbReference>
<dbReference type="OrthoDB" id="5396681at2759"/>
<sequence length="355" mass="40007">MLLQIHNAARYIVCVPYVEQHGRPKPKDPWSFRRYAVYQHYSQSTRTSSWILIQPREETRQCLETGKISLGSRSLWASFYTHLRIIKSSSRSWRWFLNYLSDELDQIRVKVICQTDPTKSQGSDEICFMQSQTLEIIQAKARRASSAIAATTMIIQTIDQHLDRLSSMQKRFEPMSGSNDGRDFLHDELQQFSNHLTIHARKARDIIEETASINMLIQRTLDLRNALTLHTSNTSLRAISASAAIESTSMLHLTALSLHDARIMKIASIIALMYLPAGLVSSIFSTELVSLTPVRLDLWKGVVVFFMLLGILTTATVCVAVLWIKRDRKAGVVNKAVAAAPSKRQQGSGENCSAA</sequence>
<evidence type="ECO:0000259" key="2">
    <source>
        <dbReference type="Pfam" id="PF26616"/>
    </source>
</evidence>
<evidence type="ECO:0000313" key="3">
    <source>
        <dbReference type="EMBL" id="KAF2820862.1"/>
    </source>
</evidence>
<evidence type="ECO:0000256" key="1">
    <source>
        <dbReference type="SAM" id="Phobius"/>
    </source>
</evidence>
<proteinExistence type="predicted"/>
<dbReference type="Proteomes" id="UP000799424">
    <property type="component" value="Unassembled WGS sequence"/>
</dbReference>
<dbReference type="InterPro" id="IPR058257">
    <property type="entry name" value="CorA-like_dom"/>
</dbReference>
<feature type="transmembrane region" description="Helical" evidence="1">
    <location>
        <begin position="266"/>
        <end position="284"/>
    </location>
</feature>
<gene>
    <name evidence="3" type="ORF">CC86DRAFT_386898</name>
</gene>
<feature type="transmembrane region" description="Helical" evidence="1">
    <location>
        <begin position="304"/>
        <end position="324"/>
    </location>
</feature>
<reference evidence="3" key="1">
    <citation type="journal article" date="2020" name="Stud. Mycol.">
        <title>101 Dothideomycetes genomes: a test case for predicting lifestyles and emergence of pathogens.</title>
        <authorList>
            <person name="Haridas S."/>
            <person name="Albert R."/>
            <person name="Binder M."/>
            <person name="Bloem J."/>
            <person name="Labutti K."/>
            <person name="Salamov A."/>
            <person name="Andreopoulos B."/>
            <person name="Baker S."/>
            <person name="Barry K."/>
            <person name="Bills G."/>
            <person name="Bluhm B."/>
            <person name="Cannon C."/>
            <person name="Castanera R."/>
            <person name="Culley D."/>
            <person name="Daum C."/>
            <person name="Ezra D."/>
            <person name="Gonzalez J."/>
            <person name="Henrissat B."/>
            <person name="Kuo A."/>
            <person name="Liang C."/>
            <person name="Lipzen A."/>
            <person name="Lutzoni F."/>
            <person name="Magnuson J."/>
            <person name="Mondo S."/>
            <person name="Nolan M."/>
            <person name="Ohm R."/>
            <person name="Pangilinan J."/>
            <person name="Park H.-J."/>
            <person name="Ramirez L."/>
            <person name="Alfaro M."/>
            <person name="Sun H."/>
            <person name="Tritt A."/>
            <person name="Yoshinaga Y."/>
            <person name="Zwiers L.-H."/>
            <person name="Turgeon B."/>
            <person name="Goodwin S."/>
            <person name="Spatafora J."/>
            <person name="Crous P."/>
            <person name="Grigoriev I."/>
        </authorList>
    </citation>
    <scope>NUCLEOTIDE SEQUENCE</scope>
    <source>
        <strain evidence="3">CBS 113818</strain>
    </source>
</reference>
<keyword evidence="1" id="KW-0472">Membrane</keyword>
<dbReference type="AlphaFoldDB" id="A0A6A6ZIA2"/>
<dbReference type="Pfam" id="PF26616">
    <property type="entry name" value="CorA-like"/>
    <property type="match status" value="1"/>
</dbReference>
<accession>A0A6A6ZIA2</accession>
<keyword evidence="4" id="KW-1185">Reference proteome</keyword>